<dbReference type="GO" id="GO:0051537">
    <property type="term" value="F:2 iron, 2 sulfur cluster binding"/>
    <property type="evidence" value="ECO:0007669"/>
    <property type="project" value="UniProtKB-KW"/>
</dbReference>
<keyword evidence="3" id="KW-0479">Metal-binding</keyword>
<dbReference type="InterPro" id="IPR017927">
    <property type="entry name" value="FAD-bd_FR_type"/>
</dbReference>
<dbReference type="SUPFAM" id="SSF63380">
    <property type="entry name" value="Riboflavin synthase domain-like"/>
    <property type="match status" value="1"/>
</dbReference>
<feature type="domain" description="FAD-binding FR-type" evidence="8">
    <location>
        <begin position="2"/>
        <end position="103"/>
    </location>
</feature>
<gene>
    <name evidence="9" type="ORF">SAMN04487956_12522</name>
</gene>
<dbReference type="GO" id="GO:0046872">
    <property type="term" value="F:metal ion binding"/>
    <property type="evidence" value="ECO:0007669"/>
    <property type="project" value="UniProtKB-KW"/>
</dbReference>
<dbReference type="PROSITE" id="PS00197">
    <property type="entry name" value="2FE2S_FER_1"/>
    <property type="match status" value="1"/>
</dbReference>
<dbReference type="OrthoDB" id="4258484at2"/>
<evidence type="ECO:0000259" key="8">
    <source>
        <dbReference type="PROSITE" id="PS51384"/>
    </source>
</evidence>
<feature type="domain" description="2Fe-2S ferredoxin-type" evidence="7">
    <location>
        <begin position="231"/>
        <end position="316"/>
    </location>
</feature>
<keyword evidence="5" id="KW-0408">Iron</keyword>
<evidence type="ECO:0000313" key="9">
    <source>
        <dbReference type="EMBL" id="SFT85110.1"/>
    </source>
</evidence>
<dbReference type="PANTHER" id="PTHR47354">
    <property type="entry name" value="NADH OXIDOREDUCTASE HCR"/>
    <property type="match status" value="1"/>
</dbReference>
<reference evidence="9 10" key="1">
    <citation type="submission" date="2016-10" db="EMBL/GenBank/DDBJ databases">
        <authorList>
            <person name="de Groot N.N."/>
        </authorList>
    </citation>
    <scope>NUCLEOTIDE SEQUENCE [LARGE SCALE GENOMIC DNA]</scope>
    <source>
        <strain evidence="9 10">CGMCC 1.6493</strain>
    </source>
</reference>
<dbReference type="PANTHER" id="PTHR47354:SF1">
    <property type="entry name" value="CARNITINE MONOOXYGENASE REDUCTASE SUBUNIT"/>
    <property type="match status" value="1"/>
</dbReference>
<keyword evidence="6" id="KW-0411">Iron-sulfur</keyword>
<dbReference type="SUPFAM" id="SSF52343">
    <property type="entry name" value="Ferredoxin reductase-like, C-terminal NADP-linked domain"/>
    <property type="match status" value="1"/>
</dbReference>
<evidence type="ECO:0000259" key="7">
    <source>
        <dbReference type="PROSITE" id="PS51085"/>
    </source>
</evidence>
<dbReference type="PRINTS" id="PR00409">
    <property type="entry name" value="PHDIOXRDTASE"/>
</dbReference>
<keyword evidence="9" id="KW-0808">Transferase</keyword>
<dbReference type="GO" id="GO:0032259">
    <property type="term" value="P:methylation"/>
    <property type="evidence" value="ECO:0007669"/>
    <property type="project" value="UniProtKB-KW"/>
</dbReference>
<evidence type="ECO:0000313" key="10">
    <source>
        <dbReference type="Proteomes" id="UP000199594"/>
    </source>
</evidence>
<protein>
    <submittedName>
        <fullName evidence="9">Vanillate O-demethylase ferredoxin subunit</fullName>
    </submittedName>
</protein>
<dbReference type="PROSITE" id="PS51085">
    <property type="entry name" value="2FE2S_FER_2"/>
    <property type="match status" value="1"/>
</dbReference>
<keyword evidence="9" id="KW-0489">Methyltransferase</keyword>
<dbReference type="InterPro" id="IPR001041">
    <property type="entry name" value="2Fe-2S_ferredoxin-type"/>
</dbReference>
<dbReference type="GO" id="GO:0008168">
    <property type="term" value="F:methyltransferase activity"/>
    <property type="evidence" value="ECO:0007669"/>
    <property type="project" value="UniProtKB-KW"/>
</dbReference>
<dbReference type="SUPFAM" id="SSF54292">
    <property type="entry name" value="2Fe-2S ferredoxin-like"/>
    <property type="match status" value="1"/>
</dbReference>
<dbReference type="CDD" id="cd00207">
    <property type="entry name" value="fer2"/>
    <property type="match status" value="1"/>
</dbReference>
<dbReference type="InterPro" id="IPR012675">
    <property type="entry name" value="Beta-grasp_dom_sf"/>
</dbReference>
<evidence type="ECO:0000256" key="6">
    <source>
        <dbReference type="ARBA" id="ARBA00023014"/>
    </source>
</evidence>
<accession>A0A1I7BD34</accession>
<dbReference type="Proteomes" id="UP000199594">
    <property type="component" value="Unassembled WGS sequence"/>
</dbReference>
<dbReference type="InterPro" id="IPR006058">
    <property type="entry name" value="2Fe2S_fd_BS"/>
</dbReference>
<dbReference type="InterPro" id="IPR036010">
    <property type="entry name" value="2Fe-2S_ferredoxin-like_sf"/>
</dbReference>
<dbReference type="Gene3D" id="3.10.20.30">
    <property type="match status" value="1"/>
</dbReference>
<proteinExistence type="predicted"/>
<keyword evidence="1" id="KW-0285">Flavoprotein</keyword>
<evidence type="ECO:0000256" key="5">
    <source>
        <dbReference type="ARBA" id="ARBA00023004"/>
    </source>
</evidence>
<evidence type="ECO:0000256" key="3">
    <source>
        <dbReference type="ARBA" id="ARBA00022723"/>
    </source>
</evidence>
<evidence type="ECO:0000256" key="2">
    <source>
        <dbReference type="ARBA" id="ARBA00022714"/>
    </source>
</evidence>
<dbReference type="InterPro" id="IPR050415">
    <property type="entry name" value="MRET"/>
</dbReference>
<dbReference type="EMBL" id="FPAQ01000025">
    <property type="protein sequence ID" value="SFT85110.1"/>
    <property type="molecule type" value="Genomic_DNA"/>
</dbReference>
<dbReference type="Gene3D" id="3.40.50.80">
    <property type="entry name" value="Nucleotide-binding domain of ferredoxin-NADP reductase (FNR) module"/>
    <property type="match status" value="1"/>
</dbReference>
<dbReference type="PROSITE" id="PS51384">
    <property type="entry name" value="FAD_FR"/>
    <property type="match status" value="1"/>
</dbReference>
<dbReference type="GO" id="GO:0016491">
    <property type="term" value="F:oxidoreductase activity"/>
    <property type="evidence" value="ECO:0007669"/>
    <property type="project" value="UniProtKB-KW"/>
</dbReference>
<sequence length="316" mass="33291">MSDRLSLILTRHRRLTPSVVELTLEAADGKELPPAPAGAHLELELPGGLARHYSLLDDGADGRYRLGVLREPDSRGGSTFLADEAREGLALAASTPRDRFPLDETGGRQLLVGGGIGITPLVAMARRLCARGVTPEVHYLVRREADAAFADELAALLPEGALRLHVSARDGRAEVAELVGEVDADTRIHACGPEGLLAALEAEADAWPAGCLRLERFRGAAPDTTPRDGQCEVVLARSERTLTLAPDEPLIEGLARAGVAPPTLCGEGACGTCACGVIEGAVDHRDVLQDDTEKAANDTLYACVSRPAGARLVLDL</sequence>
<dbReference type="CDD" id="cd06185">
    <property type="entry name" value="PDR_like"/>
    <property type="match status" value="1"/>
</dbReference>
<dbReference type="AlphaFoldDB" id="A0A1I7BD34"/>
<organism evidence="9 10">
    <name type="scientific">Halomonas saccharevitans</name>
    <dbReference type="NCBI Taxonomy" id="416872"/>
    <lineage>
        <taxon>Bacteria</taxon>
        <taxon>Pseudomonadati</taxon>
        <taxon>Pseudomonadota</taxon>
        <taxon>Gammaproteobacteria</taxon>
        <taxon>Oceanospirillales</taxon>
        <taxon>Halomonadaceae</taxon>
        <taxon>Halomonas</taxon>
    </lineage>
</organism>
<evidence type="ECO:0000256" key="1">
    <source>
        <dbReference type="ARBA" id="ARBA00022630"/>
    </source>
</evidence>
<dbReference type="InterPro" id="IPR039261">
    <property type="entry name" value="FNR_nucleotide-bd"/>
</dbReference>
<dbReference type="Pfam" id="PF00111">
    <property type="entry name" value="Fer2"/>
    <property type="match status" value="1"/>
</dbReference>
<dbReference type="Gene3D" id="2.40.30.10">
    <property type="entry name" value="Translation factors"/>
    <property type="match status" value="1"/>
</dbReference>
<keyword evidence="2" id="KW-0001">2Fe-2S</keyword>
<evidence type="ECO:0000256" key="4">
    <source>
        <dbReference type="ARBA" id="ARBA00023002"/>
    </source>
</evidence>
<name>A0A1I7BD34_9GAMM</name>
<dbReference type="InterPro" id="IPR017938">
    <property type="entry name" value="Riboflavin_synthase-like_b-brl"/>
</dbReference>
<keyword evidence="4" id="KW-0560">Oxidoreductase</keyword>
<dbReference type="RefSeq" id="WP_089850478.1">
    <property type="nucleotide sequence ID" value="NZ_FPAQ01000025.1"/>
</dbReference>